<organism evidence="5 6">
    <name type="scientific">Chelatococcus albus</name>
    <dbReference type="NCBI Taxonomy" id="3047466"/>
    <lineage>
        <taxon>Bacteria</taxon>
        <taxon>Pseudomonadati</taxon>
        <taxon>Pseudomonadota</taxon>
        <taxon>Alphaproteobacteria</taxon>
        <taxon>Hyphomicrobiales</taxon>
        <taxon>Chelatococcaceae</taxon>
        <taxon>Chelatococcus</taxon>
    </lineage>
</organism>
<evidence type="ECO:0000259" key="2">
    <source>
        <dbReference type="Pfam" id="PF25876"/>
    </source>
</evidence>
<feature type="domain" description="Multidrug resistance protein MdtA-like barrel-sandwich hybrid" evidence="3">
    <location>
        <begin position="43"/>
        <end position="235"/>
    </location>
</feature>
<feature type="non-terminal residue" evidence="5">
    <location>
        <position position="313"/>
    </location>
</feature>
<accession>A0ABT7ALM3</accession>
<reference evidence="5 6" key="1">
    <citation type="submission" date="2023-05" db="EMBL/GenBank/DDBJ databases">
        <title>Chelatococcus sp. nov., a moderately thermophilic bacterium isolated from hot spring microbial mat.</title>
        <authorList>
            <person name="Hu C.-J."/>
            <person name="Li W.-J."/>
        </authorList>
    </citation>
    <scope>NUCLEOTIDE SEQUENCE [LARGE SCALE GENOMIC DNA]</scope>
    <source>
        <strain evidence="5 6">SYSU G07232</strain>
    </source>
</reference>
<dbReference type="EMBL" id="JASJEV010000024">
    <property type="protein sequence ID" value="MDJ1160253.1"/>
    <property type="molecule type" value="Genomic_DNA"/>
</dbReference>
<dbReference type="InterPro" id="IPR058792">
    <property type="entry name" value="Beta-barrel_RND_2"/>
</dbReference>
<dbReference type="PANTHER" id="PTHR30386">
    <property type="entry name" value="MEMBRANE FUSION SUBUNIT OF EMRAB-TOLC MULTIDRUG EFFLUX PUMP"/>
    <property type="match status" value="1"/>
</dbReference>
<dbReference type="Gene3D" id="1.10.287.470">
    <property type="entry name" value="Helix hairpin bin"/>
    <property type="match status" value="1"/>
</dbReference>
<dbReference type="Pfam" id="PF25917">
    <property type="entry name" value="BSH_RND"/>
    <property type="match status" value="1"/>
</dbReference>
<feature type="domain" description="Multidrug resistance protein MdtA-like alpha-helical hairpin" evidence="2">
    <location>
        <begin position="107"/>
        <end position="172"/>
    </location>
</feature>
<feature type="coiled-coil region" evidence="1">
    <location>
        <begin position="100"/>
        <end position="200"/>
    </location>
</feature>
<dbReference type="InterPro" id="IPR058624">
    <property type="entry name" value="MdtA-like_HH"/>
</dbReference>
<comment type="caution">
    <text evidence="5">The sequence shown here is derived from an EMBL/GenBank/DDBJ whole genome shotgun (WGS) entry which is preliminary data.</text>
</comment>
<dbReference type="Gene3D" id="2.40.30.170">
    <property type="match status" value="1"/>
</dbReference>
<gene>
    <name evidence="5" type="ORF">QNA08_18735</name>
</gene>
<dbReference type="Pfam" id="PF25876">
    <property type="entry name" value="HH_MFP_RND"/>
    <property type="match status" value="1"/>
</dbReference>
<keyword evidence="6" id="KW-1185">Reference proteome</keyword>
<name>A0ABT7ALM3_9HYPH</name>
<protein>
    <submittedName>
        <fullName evidence="5">HlyD family secretion protein</fullName>
    </submittedName>
</protein>
<dbReference type="RefSeq" id="WP_283742252.1">
    <property type="nucleotide sequence ID" value="NZ_JASJEV010000024.1"/>
</dbReference>
<dbReference type="InterPro" id="IPR058625">
    <property type="entry name" value="MdtA-like_BSH"/>
</dbReference>
<feature type="domain" description="CusB-like beta-barrel" evidence="4">
    <location>
        <begin position="240"/>
        <end position="282"/>
    </location>
</feature>
<dbReference type="Pfam" id="PF25954">
    <property type="entry name" value="Beta-barrel_RND_2"/>
    <property type="match status" value="1"/>
</dbReference>
<dbReference type="PANTHER" id="PTHR30386:SF24">
    <property type="entry name" value="MULTIDRUG RESISTANCE EFFLUX PUMP"/>
    <property type="match status" value="1"/>
</dbReference>
<proteinExistence type="predicted"/>
<dbReference type="InterPro" id="IPR050739">
    <property type="entry name" value="MFP"/>
</dbReference>
<evidence type="ECO:0000259" key="4">
    <source>
        <dbReference type="Pfam" id="PF25954"/>
    </source>
</evidence>
<dbReference type="SUPFAM" id="SSF111369">
    <property type="entry name" value="HlyD-like secretion proteins"/>
    <property type="match status" value="2"/>
</dbReference>
<sequence length="313" mass="33313">MLAGVALAALAVGGVQGLRWWSVGRFQVSTDDAYVRADMTLLAAKVSGYVTSVEVANNQPVKAGDVIAPIDDGDYALAVRAASDRIATQEASIGRIGEQAKAAAAAVDQARAQLASAQAERERASLEFDRQTKLARSNFASQQALDKARTDRDRANAAAQSAEAAIVAAEANVSVLDAQRLEAERVLAQDRTELARAERDLSFTVVRAPIDGVIGNKAVEVGQLVQPGQRLAALVPLDAVYVDANFKETQLKRIRPGQTVEMEVDAYPGRRFEGRVESLSPASGAVFSCPTRTHGLQNVPKTWVTTSGRTGCR</sequence>
<evidence type="ECO:0000256" key="1">
    <source>
        <dbReference type="SAM" id="Coils"/>
    </source>
</evidence>
<dbReference type="Gene3D" id="2.40.50.100">
    <property type="match status" value="1"/>
</dbReference>
<evidence type="ECO:0000313" key="6">
    <source>
        <dbReference type="Proteomes" id="UP001321492"/>
    </source>
</evidence>
<evidence type="ECO:0000259" key="3">
    <source>
        <dbReference type="Pfam" id="PF25917"/>
    </source>
</evidence>
<dbReference type="Proteomes" id="UP001321492">
    <property type="component" value="Unassembled WGS sequence"/>
</dbReference>
<keyword evidence="1" id="KW-0175">Coiled coil</keyword>
<evidence type="ECO:0000313" key="5">
    <source>
        <dbReference type="EMBL" id="MDJ1160253.1"/>
    </source>
</evidence>